<dbReference type="Proteomes" id="UP001519667">
    <property type="component" value="Unassembled WGS sequence"/>
</dbReference>
<dbReference type="Pfam" id="PF06568">
    <property type="entry name" value="YjiS-like"/>
    <property type="match status" value="1"/>
</dbReference>
<evidence type="ECO:0000313" key="3">
    <source>
        <dbReference type="Proteomes" id="UP001519667"/>
    </source>
</evidence>
<dbReference type="EMBL" id="JAGTIS010000009">
    <property type="protein sequence ID" value="MBT8767769.1"/>
    <property type="molecule type" value="Genomic_DNA"/>
</dbReference>
<gene>
    <name evidence="2" type="ORF">J7302_16785</name>
</gene>
<comment type="caution">
    <text evidence="2">The sequence shown here is derived from an EMBL/GenBank/DDBJ whole genome shotgun (WGS) entry which is preliminary data.</text>
</comment>
<evidence type="ECO:0000313" key="2">
    <source>
        <dbReference type="EMBL" id="MBT8767769.1"/>
    </source>
</evidence>
<dbReference type="InterPro" id="IPR009506">
    <property type="entry name" value="YjiS-like"/>
</dbReference>
<keyword evidence="3" id="KW-1185">Reference proteome</keyword>
<sequence length="77" mass="8968">MNGLSDIRLTLHTHELEEAQQQPICTTTSIGGSRWTRFWLRLHTRKALLDLDARALRDVGLTREQALDEALKPFWRL</sequence>
<organism evidence="2 3">
    <name type="scientific">Metapseudomonas boanensis</name>
    <dbReference type="NCBI Taxonomy" id="2822138"/>
    <lineage>
        <taxon>Bacteria</taxon>
        <taxon>Pseudomonadati</taxon>
        <taxon>Pseudomonadota</taxon>
        <taxon>Gammaproteobacteria</taxon>
        <taxon>Pseudomonadales</taxon>
        <taxon>Pseudomonadaceae</taxon>
        <taxon>Metapseudomonas</taxon>
    </lineage>
</organism>
<proteinExistence type="predicted"/>
<protein>
    <submittedName>
        <fullName evidence="2">DUF1127 domain-containing protein</fullName>
    </submittedName>
</protein>
<feature type="domain" description="YjiS-like" evidence="1">
    <location>
        <begin position="34"/>
        <end position="66"/>
    </location>
</feature>
<name>A0ABS5XJA1_9GAMM</name>
<dbReference type="RefSeq" id="WP_215377258.1">
    <property type="nucleotide sequence ID" value="NZ_JAGTIS010000009.1"/>
</dbReference>
<accession>A0ABS5XJA1</accession>
<evidence type="ECO:0000259" key="1">
    <source>
        <dbReference type="Pfam" id="PF06568"/>
    </source>
</evidence>
<reference evidence="2 3" key="1">
    <citation type="submission" date="2021-04" db="EMBL/GenBank/DDBJ databases">
        <title>Pseudomonas boanensis sp. nov., a bacterium isolated from river water used for household purposes in Boane District, Mozambique.</title>
        <authorList>
            <person name="Nicklasson M."/>
            <person name="Martin-Rodriguez A.J."/>
            <person name="Thorell K."/>
            <person name="Neves L."/>
            <person name="Mussagy A."/>
            <person name="Rydberg H.A."/>
            <person name="Hernroth B."/>
            <person name="Svensson-Stadler L."/>
            <person name="Sjoling A."/>
        </authorList>
    </citation>
    <scope>NUCLEOTIDE SEQUENCE [LARGE SCALE GENOMIC DNA]</scope>
    <source>
        <strain evidence="2 3">DB1</strain>
    </source>
</reference>